<reference evidence="1" key="1">
    <citation type="submission" date="2018-05" db="EMBL/GenBank/DDBJ databases">
        <authorList>
            <person name="Lanie J.A."/>
            <person name="Ng W.-L."/>
            <person name="Kazmierczak K.M."/>
            <person name="Andrzejewski T.M."/>
            <person name="Davidsen T.M."/>
            <person name="Wayne K.J."/>
            <person name="Tettelin H."/>
            <person name="Glass J.I."/>
            <person name="Rusch D."/>
            <person name="Podicherti R."/>
            <person name="Tsui H.-C.T."/>
            <person name="Winkler M.E."/>
        </authorList>
    </citation>
    <scope>NUCLEOTIDE SEQUENCE</scope>
</reference>
<protein>
    <recommendedName>
        <fullName evidence="2">Gliding motility protein GldN</fullName>
    </recommendedName>
</protein>
<proteinExistence type="predicted"/>
<organism evidence="1">
    <name type="scientific">marine metagenome</name>
    <dbReference type="NCBI Taxonomy" id="408172"/>
    <lineage>
        <taxon>unclassified sequences</taxon>
        <taxon>metagenomes</taxon>
        <taxon>ecological metagenomes</taxon>
    </lineage>
</organism>
<dbReference type="EMBL" id="UINC01017938">
    <property type="protein sequence ID" value="SVA74899.1"/>
    <property type="molecule type" value="Genomic_DNA"/>
</dbReference>
<name>A0A381YCU2_9ZZZZ</name>
<dbReference type="InterPro" id="IPR019847">
    <property type="entry name" value="Gliding_motility_assoc_GldN"/>
</dbReference>
<sequence length="272" mass="32036">MLISFCLSGQSNILNASVPEQIGVKNIDQVQSDLDSYLEYPFIDDRDILWSKIVYEKIDLSERLNFPLLFPIDDDLYENTRKSLWRVLKENILNGNITKIFSDVNDNFRYPLLPEEVKDIVATKIDFGDGELIPKEVGSDDITGYRIKGMWYFDKRRGELMYRLLGLMPIGEDLKNIDGDEEKKTNLFWIWYPSIREILHNELVFNDTSNANRISFDQLLLSRRFSSYIYKEDNLYGDRPITTYKNKGLESILESARIKKEILDFEQDLWNR</sequence>
<dbReference type="Pfam" id="PF19841">
    <property type="entry name" value="GldN"/>
    <property type="match status" value="1"/>
</dbReference>
<gene>
    <name evidence="1" type="ORF">METZ01_LOCUS127753</name>
</gene>
<accession>A0A381YCU2</accession>
<dbReference type="AlphaFoldDB" id="A0A381YCU2"/>
<dbReference type="NCBIfam" id="TIGR03523">
    <property type="entry name" value="GldN"/>
    <property type="match status" value="1"/>
</dbReference>
<evidence type="ECO:0000313" key="1">
    <source>
        <dbReference type="EMBL" id="SVA74899.1"/>
    </source>
</evidence>
<evidence type="ECO:0008006" key="2">
    <source>
        <dbReference type="Google" id="ProtNLM"/>
    </source>
</evidence>